<gene>
    <name evidence="1" type="ORF">I4F81_002628</name>
</gene>
<protein>
    <submittedName>
        <fullName evidence="1">Uncharacterized protein</fullName>
    </submittedName>
</protein>
<dbReference type="EMBL" id="CM020618">
    <property type="protein sequence ID" value="KAK1860036.1"/>
    <property type="molecule type" value="Genomic_DNA"/>
</dbReference>
<evidence type="ECO:0000313" key="1">
    <source>
        <dbReference type="EMBL" id="KAK1860036.1"/>
    </source>
</evidence>
<name>A0ACC3BQM8_PYRYE</name>
<keyword evidence="2" id="KW-1185">Reference proteome</keyword>
<evidence type="ECO:0000313" key="2">
    <source>
        <dbReference type="Proteomes" id="UP000798662"/>
    </source>
</evidence>
<sequence>MTDAKRPRTVRLASSRALSALLAVRPAGGSRDRDAGGGGGGNGGVINDGGGGAGGGGGGGTSEDTGDGGSGRGGGRRHTAGRSQSLVGSPARRLSFRRPVARTGEHKEAARLTRVQTLSEKVFRMPTIVATPYGTADGASWSTDALAFFHNALKKELSGLYILVLSLQCRAMDLGKPDWRGLADWMATSAAFVADLLAGEEVLLFAWLQHKYKLDERSPLAGRAAIKADVLRALDTLVRLCATLPAVETGEGGGTGTGGGIATKLRRRLSSHGPPVVVEADKENAPVALAVGGPAPLASSAAGGPAPPPRTSRFRPLPTSAPPDATAGLCALQAACDSFATKLLAYLNVQERTLLSVVRLLFCESDVRQLERRAARWAAGRPGPTLPLLLRPLPVEVAEAWRRSRLGSTARRPVAAALAVSGTAAAARHGRAVEEAWHKQQRYERRLKGHSSNRQKGGASAAAATAAAAGRAGSSRRASLDRLAKSSTVR</sequence>
<accession>A0ACC3BQM8</accession>
<organism evidence="1 2">
    <name type="scientific">Pyropia yezoensis</name>
    <name type="common">Susabi-nori</name>
    <name type="synonym">Porphyra yezoensis</name>
    <dbReference type="NCBI Taxonomy" id="2788"/>
    <lineage>
        <taxon>Eukaryota</taxon>
        <taxon>Rhodophyta</taxon>
        <taxon>Bangiophyceae</taxon>
        <taxon>Bangiales</taxon>
        <taxon>Bangiaceae</taxon>
        <taxon>Pyropia</taxon>
    </lineage>
</organism>
<comment type="caution">
    <text evidence="1">The sequence shown here is derived from an EMBL/GenBank/DDBJ whole genome shotgun (WGS) entry which is preliminary data.</text>
</comment>
<proteinExistence type="predicted"/>
<reference evidence="1" key="1">
    <citation type="submission" date="2019-11" db="EMBL/GenBank/DDBJ databases">
        <title>Nori genome reveals adaptations in red seaweeds to the harsh intertidal environment.</title>
        <authorList>
            <person name="Wang D."/>
            <person name="Mao Y."/>
        </authorList>
    </citation>
    <scope>NUCLEOTIDE SEQUENCE</scope>
    <source>
        <tissue evidence="1">Gametophyte</tissue>
    </source>
</reference>
<dbReference type="Proteomes" id="UP000798662">
    <property type="component" value="Chromosome 1"/>
</dbReference>